<dbReference type="Proteomes" id="UP000266389">
    <property type="component" value="Unassembled WGS sequence"/>
</dbReference>
<evidence type="ECO:0000256" key="2">
    <source>
        <dbReference type="PIRNR" id="PIRNR016661"/>
    </source>
</evidence>
<dbReference type="GO" id="GO:0015225">
    <property type="term" value="F:biotin transmembrane transporter activity"/>
    <property type="evidence" value="ECO:0007669"/>
    <property type="project" value="UniProtKB-UniRule"/>
</dbReference>
<dbReference type="GO" id="GO:0005886">
    <property type="term" value="C:plasma membrane"/>
    <property type="evidence" value="ECO:0007669"/>
    <property type="project" value="UniProtKB-SubCell"/>
</dbReference>
<comment type="subcellular location">
    <subcellularLocation>
        <location evidence="2">Cell membrane</location>
        <topology evidence="2">Multi-pass membrane protein</topology>
    </subcellularLocation>
</comment>
<comment type="similarity">
    <text evidence="1 2">Belongs to the BioY family.</text>
</comment>
<name>A0A395LYL7_9BACT</name>
<keyword evidence="3" id="KW-1133">Transmembrane helix</keyword>
<evidence type="ECO:0000313" key="5">
    <source>
        <dbReference type="Proteomes" id="UP000266389"/>
    </source>
</evidence>
<dbReference type="AlphaFoldDB" id="A0A395LYL7"/>
<keyword evidence="2 3" id="KW-0472">Membrane</keyword>
<keyword evidence="2" id="KW-1003">Cell membrane</keyword>
<dbReference type="PANTHER" id="PTHR34295">
    <property type="entry name" value="BIOTIN TRANSPORTER BIOY"/>
    <property type="match status" value="1"/>
</dbReference>
<feature type="transmembrane region" description="Helical" evidence="3">
    <location>
        <begin position="119"/>
        <end position="138"/>
    </location>
</feature>
<evidence type="ECO:0000313" key="4">
    <source>
        <dbReference type="EMBL" id="RFM23592.1"/>
    </source>
</evidence>
<accession>A0A395LYL7</accession>
<dbReference type="PIRSF" id="PIRSF016661">
    <property type="entry name" value="BioY"/>
    <property type="match status" value="1"/>
</dbReference>
<feature type="transmembrane region" description="Helical" evidence="3">
    <location>
        <begin position="20"/>
        <end position="40"/>
    </location>
</feature>
<dbReference type="PANTHER" id="PTHR34295:SF1">
    <property type="entry name" value="BIOTIN TRANSPORTER BIOY"/>
    <property type="match status" value="1"/>
</dbReference>
<dbReference type="Pfam" id="PF02632">
    <property type="entry name" value="BioY"/>
    <property type="match status" value="1"/>
</dbReference>
<evidence type="ECO:0000256" key="3">
    <source>
        <dbReference type="SAM" id="Phobius"/>
    </source>
</evidence>
<dbReference type="EMBL" id="PHFL01000061">
    <property type="protein sequence ID" value="RFM23592.1"/>
    <property type="molecule type" value="Genomic_DNA"/>
</dbReference>
<comment type="caution">
    <text evidence="4">The sequence shown here is derived from an EMBL/GenBank/DDBJ whole genome shotgun (WGS) entry which is preliminary data.</text>
</comment>
<dbReference type="InterPro" id="IPR003784">
    <property type="entry name" value="BioY"/>
</dbReference>
<keyword evidence="3" id="KW-0812">Transmembrane</keyword>
<evidence type="ECO:0000256" key="1">
    <source>
        <dbReference type="ARBA" id="ARBA00010692"/>
    </source>
</evidence>
<dbReference type="Gene3D" id="1.10.1760.20">
    <property type="match status" value="1"/>
</dbReference>
<gene>
    <name evidence="4" type="ORF">D0433_10195</name>
</gene>
<protein>
    <recommendedName>
        <fullName evidence="2">Biotin transporter</fullName>
    </recommendedName>
</protein>
<keyword evidence="2" id="KW-0813">Transport</keyword>
<organism evidence="4 5">
    <name type="scientific">Candidatus Thermochlorobacter aerophilus</name>
    <dbReference type="NCBI Taxonomy" id="1868324"/>
    <lineage>
        <taxon>Bacteria</taxon>
        <taxon>Pseudomonadati</taxon>
        <taxon>Chlorobiota</taxon>
        <taxon>Chlorobiia</taxon>
        <taxon>Chlorobiales</taxon>
        <taxon>Candidatus Thermochlorobacteriaceae</taxon>
        <taxon>Candidatus Thermochlorobacter</taxon>
    </lineage>
</organism>
<feature type="transmembrane region" description="Helical" evidence="3">
    <location>
        <begin position="47"/>
        <end position="70"/>
    </location>
</feature>
<reference evidence="4 5" key="1">
    <citation type="journal article" date="2011" name="ISME J.">
        <title>Community ecology of hot spring cyanobacterial mats: predominant populations and their functional potential.</title>
        <authorList>
            <person name="Klatt C.G."/>
            <person name="Wood J.M."/>
            <person name="Rusch D.B."/>
            <person name="Bateson M.M."/>
            <person name="Hamamura N."/>
            <person name="Heidelberg J.F."/>
            <person name="Grossman A.R."/>
            <person name="Bhaya D."/>
            <person name="Cohan F.M."/>
            <person name="Kuhl M."/>
            <person name="Bryant D.A."/>
            <person name="Ward D.M."/>
        </authorList>
    </citation>
    <scope>NUCLEOTIDE SEQUENCE [LARGE SCALE GENOMIC DNA]</scope>
    <source>
        <strain evidence="4">OS</strain>
    </source>
</reference>
<feature type="transmembrane region" description="Helical" evidence="3">
    <location>
        <begin position="158"/>
        <end position="178"/>
    </location>
</feature>
<sequence length="184" mass="19174">MQTVTSLTKSATVAKEAAQILVFAALTALGAQIEIPLYPVPMTMQTAAVLAAGVFAGARAGAISQVLYLVSGFFLPVYAGGAMGVAHLFGATGGYLIAFPIAAWLAGTLTTHEKNPVRTFASVFATSLVIFALGATWLKVSQQLSWELALAHGVYPFLIGDVLKCALVSASAWGWTALNVQLRT</sequence>
<feature type="transmembrane region" description="Helical" evidence="3">
    <location>
        <begin position="82"/>
        <end position="107"/>
    </location>
</feature>
<proteinExistence type="inferred from homology"/>